<protein>
    <recommendedName>
        <fullName evidence="2 4">Flagellin</fullName>
    </recommendedName>
</protein>
<dbReference type="Pfam" id="PF00669">
    <property type="entry name" value="Flagellin_N"/>
    <property type="match status" value="1"/>
</dbReference>
<dbReference type="AlphaFoldDB" id="K6XF59"/>
<dbReference type="Pfam" id="PF00700">
    <property type="entry name" value="Flagellin_C"/>
    <property type="match status" value="1"/>
</dbReference>
<evidence type="ECO:0000256" key="4">
    <source>
        <dbReference type="RuleBase" id="RU362073"/>
    </source>
</evidence>
<evidence type="ECO:0000256" key="5">
    <source>
        <dbReference type="SAM" id="MobiDB-lite"/>
    </source>
</evidence>
<dbReference type="STRING" id="1184609.KILIM_070_00010"/>
<dbReference type="PANTHER" id="PTHR42792:SF2">
    <property type="entry name" value="FLAGELLIN"/>
    <property type="match status" value="1"/>
</dbReference>
<accession>K6XF59</accession>
<keyword evidence="8" id="KW-0282">Flagellum</keyword>
<dbReference type="PANTHER" id="PTHR42792">
    <property type="entry name" value="FLAGELLIN"/>
    <property type="match status" value="1"/>
</dbReference>
<dbReference type="Gene3D" id="6.10.10.10">
    <property type="entry name" value="Flagellar export chaperone, C-terminal domain"/>
    <property type="match status" value="1"/>
</dbReference>
<evidence type="ECO:0000256" key="3">
    <source>
        <dbReference type="ARBA" id="ARBA00023143"/>
    </source>
</evidence>
<gene>
    <name evidence="8" type="primary">fliC</name>
    <name evidence="8" type="ORF">KILIM_070_00010</name>
</gene>
<comment type="similarity">
    <text evidence="1 4">Belongs to the bacterial flagellin family.</text>
</comment>
<reference evidence="8 9" key="1">
    <citation type="submission" date="2012-08" db="EMBL/GenBank/DDBJ databases">
        <title>Whole genome shotgun sequence of Kineosphaera limosa NBRC 100340.</title>
        <authorList>
            <person name="Yoshida I."/>
            <person name="Isaki S."/>
            <person name="Hosoyama A."/>
            <person name="Tsuchikane K."/>
            <person name="Katsumata H."/>
            <person name="Ando Y."/>
            <person name="Ohji S."/>
            <person name="Hamada M."/>
            <person name="Tamura T."/>
            <person name="Yamazoe A."/>
            <person name="Yamazaki S."/>
            <person name="Fujita N."/>
        </authorList>
    </citation>
    <scope>NUCLEOTIDE SEQUENCE [LARGE SCALE GENOMIC DNA]</scope>
    <source>
        <strain evidence="8 9">NBRC 100340</strain>
    </source>
</reference>
<feature type="domain" description="Flagellin N-terminal" evidence="6">
    <location>
        <begin position="13"/>
        <end position="141"/>
    </location>
</feature>
<dbReference type="EMBL" id="BAHD01000070">
    <property type="protein sequence ID" value="GAB97464.1"/>
    <property type="molecule type" value="Genomic_DNA"/>
</dbReference>
<organism evidence="8 9">
    <name type="scientific">Kineosphaera limosa NBRC 100340</name>
    <dbReference type="NCBI Taxonomy" id="1184609"/>
    <lineage>
        <taxon>Bacteria</taxon>
        <taxon>Bacillati</taxon>
        <taxon>Actinomycetota</taxon>
        <taxon>Actinomycetes</taxon>
        <taxon>Micrococcales</taxon>
        <taxon>Dermatophilaceae</taxon>
        <taxon>Kineosphaera</taxon>
    </lineage>
</organism>
<keyword evidence="8" id="KW-0969">Cilium</keyword>
<dbReference type="Proteomes" id="UP000008366">
    <property type="component" value="Unassembled WGS sequence"/>
</dbReference>
<dbReference type="SUPFAM" id="SSF64518">
    <property type="entry name" value="Phase 1 flagellin"/>
    <property type="match status" value="1"/>
</dbReference>
<sequence>MRIPVDSDAAMRTIHRHWEHQQQIVASSSARIATGSRLVSAVDDAAGLAIAERVRSQFEGLRQAGRNAQQGINFVQIADSTLQTTTDLVQRMRVMAVQSANGTYTDTQRSAMQRSVVLTLDELDAIARRSRINDIAVLDGSTPRLRIQVGPNSADVIEVPLRAADHEAVGLEELSVETQEKAVSALDRLDEALEALYAHRAEMAAAQQRMERAIKSLGVTEINSREAHSRIADADLPAETVRMLRAQIASDAGAAMMVQVRQATQLAVDLLLPQISAEPIGGDGEAAGGASNGGAPPPAPLPATGPVSTPESSAAAPVAAAPGVPEPHPA</sequence>
<keyword evidence="3 4" id="KW-0975">Bacterial flagellum</keyword>
<dbReference type="RefSeq" id="WP_006593996.1">
    <property type="nucleotide sequence ID" value="NZ_BAHD01000070.1"/>
</dbReference>
<dbReference type="OrthoDB" id="9796789at2"/>
<evidence type="ECO:0000259" key="6">
    <source>
        <dbReference type="Pfam" id="PF00669"/>
    </source>
</evidence>
<dbReference type="InterPro" id="IPR001492">
    <property type="entry name" value="Flagellin"/>
</dbReference>
<dbReference type="eggNOG" id="COG1344">
    <property type="taxonomic scope" value="Bacteria"/>
</dbReference>
<evidence type="ECO:0000256" key="2">
    <source>
        <dbReference type="ARBA" id="ARBA00020110"/>
    </source>
</evidence>
<proteinExistence type="inferred from homology"/>
<keyword evidence="4" id="KW-0964">Secreted</keyword>
<dbReference type="InterPro" id="IPR046358">
    <property type="entry name" value="Flagellin_C"/>
</dbReference>
<keyword evidence="9" id="KW-1185">Reference proteome</keyword>
<dbReference type="PRINTS" id="PR00207">
    <property type="entry name" value="FLAGELLIN"/>
</dbReference>
<feature type="compositionally biased region" description="Gly residues" evidence="5">
    <location>
        <begin position="281"/>
        <end position="292"/>
    </location>
</feature>
<name>K6XF59_9MICO</name>
<dbReference type="InterPro" id="IPR001029">
    <property type="entry name" value="Flagellin_N"/>
</dbReference>
<comment type="function">
    <text evidence="4">Flagellin is the subunit protein which polymerizes to form the filaments of bacterial flagella.</text>
</comment>
<dbReference type="InterPro" id="IPR042187">
    <property type="entry name" value="Flagellin_C_sub2"/>
</dbReference>
<evidence type="ECO:0000313" key="8">
    <source>
        <dbReference type="EMBL" id="GAB97464.1"/>
    </source>
</evidence>
<feature type="domain" description="Flagellin C-terminal" evidence="7">
    <location>
        <begin position="187"/>
        <end position="271"/>
    </location>
</feature>
<comment type="subcellular location">
    <subcellularLocation>
        <location evidence="4">Secreted</location>
    </subcellularLocation>
    <subcellularLocation>
        <location evidence="4">Bacterial flagellum</location>
    </subcellularLocation>
</comment>
<feature type="compositionally biased region" description="Low complexity" evidence="5">
    <location>
        <begin position="304"/>
        <end position="323"/>
    </location>
</feature>
<dbReference type="GO" id="GO:0009288">
    <property type="term" value="C:bacterial-type flagellum"/>
    <property type="evidence" value="ECO:0007669"/>
    <property type="project" value="UniProtKB-SubCell"/>
</dbReference>
<evidence type="ECO:0000256" key="1">
    <source>
        <dbReference type="ARBA" id="ARBA00005709"/>
    </source>
</evidence>
<dbReference type="GO" id="GO:0005198">
    <property type="term" value="F:structural molecule activity"/>
    <property type="evidence" value="ECO:0007669"/>
    <property type="project" value="UniProtKB-UniRule"/>
</dbReference>
<feature type="region of interest" description="Disordered" evidence="5">
    <location>
        <begin position="281"/>
        <end position="330"/>
    </location>
</feature>
<evidence type="ECO:0000313" key="9">
    <source>
        <dbReference type="Proteomes" id="UP000008366"/>
    </source>
</evidence>
<dbReference type="Gene3D" id="1.20.1330.10">
    <property type="entry name" value="f41 fragment of flagellin, N-terminal domain"/>
    <property type="match status" value="1"/>
</dbReference>
<comment type="caution">
    <text evidence="8">The sequence shown here is derived from an EMBL/GenBank/DDBJ whole genome shotgun (WGS) entry which is preliminary data.</text>
</comment>
<dbReference type="GO" id="GO:0005576">
    <property type="term" value="C:extracellular region"/>
    <property type="evidence" value="ECO:0007669"/>
    <property type="project" value="UniProtKB-SubCell"/>
</dbReference>
<keyword evidence="8" id="KW-0966">Cell projection</keyword>
<evidence type="ECO:0000259" key="7">
    <source>
        <dbReference type="Pfam" id="PF00700"/>
    </source>
</evidence>